<dbReference type="SMART" id="SM00450">
    <property type="entry name" value="RHOD"/>
    <property type="match status" value="1"/>
</dbReference>
<accession>A0A0X3Q225</accession>
<dbReference type="Gene3D" id="3.40.250.10">
    <property type="entry name" value="Rhodanese-like domain"/>
    <property type="match status" value="1"/>
</dbReference>
<evidence type="ECO:0000313" key="2">
    <source>
        <dbReference type="EMBL" id="JAP58059.1"/>
    </source>
</evidence>
<dbReference type="Pfam" id="PF00581">
    <property type="entry name" value="Rhodanese"/>
    <property type="match status" value="1"/>
</dbReference>
<dbReference type="PROSITE" id="PS50206">
    <property type="entry name" value="RHODANESE_3"/>
    <property type="match status" value="1"/>
</dbReference>
<protein>
    <submittedName>
        <fullName evidence="2">Heat shock protein 67B2</fullName>
    </submittedName>
</protein>
<dbReference type="AlphaFoldDB" id="A0A0X3Q225"/>
<gene>
    <name evidence="2" type="primary">HS6B</name>
    <name evidence="2" type="ORF">TR128707</name>
</gene>
<name>A0A0X3Q225_SCHSO</name>
<dbReference type="SUPFAM" id="SSF52821">
    <property type="entry name" value="Rhodanese/Cell cycle control phosphatase"/>
    <property type="match status" value="1"/>
</dbReference>
<dbReference type="EMBL" id="GEEE01005166">
    <property type="protein sequence ID" value="JAP58059.1"/>
    <property type="molecule type" value="Transcribed_RNA"/>
</dbReference>
<evidence type="ECO:0000259" key="1">
    <source>
        <dbReference type="PROSITE" id="PS50206"/>
    </source>
</evidence>
<feature type="domain" description="Rhodanese" evidence="1">
    <location>
        <begin position="61"/>
        <end position="159"/>
    </location>
</feature>
<keyword evidence="2" id="KW-0346">Stress response</keyword>
<reference evidence="2" key="1">
    <citation type="submission" date="2016-01" db="EMBL/GenBank/DDBJ databases">
        <title>Reference transcriptome for the parasite Schistocephalus solidus: insights into the molecular evolution of parasitism.</title>
        <authorList>
            <person name="Hebert F.O."/>
            <person name="Grambauer S."/>
            <person name="Barber I."/>
            <person name="Landry C.R."/>
            <person name="Aubin-Horth N."/>
        </authorList>
    </citation>
    <scope>NUCLEOTIDE SEQUENCE</scope>
</reference>
<dbReference type="InterPro" id="IPR001763">
    <property type="entry name" value="Rhodanese-like_dom"/>
</dbReference>
<dbReference type="GO" id="GO:0005739">
    <property type="term" value="C:mitochondrion"/>
    <property type="evidence" value="ECO:0007669"/>
    <property type="project" value="TreeGrafter"/>
</dbReference>
<dbReference type="PANTHER" id="PTHR44086:SF10">
    <property type="entry name" value="THIOSULFATE SULFURTRANSFERASE_RHODANESE-LIKE DOMAIN-CONTAINING PROTEIN 3"/>
    <property type="match status" value="1"/>
</dbReference>
<dbReference type="GO" id="GO:0004792">
    <property type="term" value="F:thiosulfate-cyanide sulfurtransferase activity"/>
    <property type="evidence" value="ECO:0007669"/>
    <property type="project" value="TreeGrafter"/>
</dbReference>
<sequence length="161" mass="18153">MLLVQRRIAALCSQFPVQSLRWLAVNAFKQRENSEKWGPKPGSSESEVNWAKLKQLQACSSPSELVVIDVRSENEALEDGLLKDAINIPLDDLFYAFLLPEDKFLQNYGCRKPHKDTKIVLYCNHNRKSRLARKKLEYFGIPGCICLSGGTAALKKDEANG</sequence>
<dbReference type="InterPro" id="IPR036873">
    <property type="entry name" value="Rhodanese-like_dom_sf"/>
</dbReference>
<dbReference type="PANTHER" id="PTHR44086">
    <property type="entry name" value="THIOSULFATE SULFURTRANSFERASE RDL2, MITOCHONDRIAL-RELATED"/>
    <property type="match status" value="1"/>
</dbReference>
<dbReference type="CDD" id="cd00158">
    <property type="entry name" value="RHOD"/>
    <property type="match status" value="1"/>
</dbReference>
<organism evidence="2">
    <name type="scientific">Schistocephalus solidus</name>
    <name type="common">Tapeworm</name>
    <dbReference type="NCBI Taxonomy" id="70667"/>
    <lineage>
        <taxon>Eukaryota</taxon>
        <taxon>Metazoa</taxon>
        <taxon>Spiralia</taxon>
        <taxon>Lophotrochozoa</taxon>
        <taxon>Platyhelminthes</taxon>
        <taxon>Cestoda</taxon>
        <taxon>Eucestoda</taxon>
        <taxon>Diphyllobothriidea</taxon>
        <taxon>Diphyllobothriidae</taxon>
        <taxon>Schistocephalus</taxon>
    </lineage>
</organism>
<proteinExistence type="predicted"/>